<gene>
    <name evidence="1" type="ORF">NCTC11862_01921</name>
</gene>
<dbReference type="Proteomes" id="UP000254467">
    <property type="component" value="Unassembled WGS sequence"/>
</dbReference>
<dbReference type="NCBIfam" id="TIGR03843">
    <property type="entry name" value="SCO1664 family protein"/>
    <property type="match status" value="1"/>
</dbReference>
<sequence>MDDLELLARGEVGWVAQIQDSSNGTFVLDLTLDDDYAWAVFKPALGEAPLHDFPPGLYRREVAAYQLSKHLGWNLVPPTIVRDIEPFGVGSLQLFIEHEGWHYFPMVDQRPELHLQLQKMAVFDLLANNTDRKSGHCLLGTVRDGEEQVWGIDHGLCFHSDPKLRTVIWDFVGTNIPPEWVAQVETLIDEVPEALADLLTGEEVAALQRRANRISRLPWLPQPTSEYPFPWPLV</sequence>
<evidence type="ECO:0000313" key="1">
    <source>
        <dbReference type="EMBL" id="STC70113.1"/>
    </source>
</evidence>
<organism evidence="1 2">
    <name type="scientific">Corynebacterium pilosum</name>
    <dbReference type="NCBI Taxonomy" id="35756"/>
    <lineage>
        <taxon>Bacteria</taxon>
        <taxon>Bacillati</taxon>
        <taxon>Actinomycetota</taxon>
        <taxon>Actinomycetes</taxon>
        <taxon>Mycobacteriales</taxon>
        <taxon>Corynebacteriaceae</taxon>
        <taxon>Corynebacterium</taxon>
    </lineage>
</organism>
<keyword evidence="1" id="KW-0808">Transferase</keyword>
<keyword evidence="1" id="KW-0418">Kinase</keyword>
<dbReference type="STRING" id="35756.GCA_001044155_02129"/>
<reference evidence="1 2" key="1">
    <citation type="submission" date="2018-06" db="EMBL/GenBank/DDBJ databases">
        <authorList>
            <consortium name="Pathogen Informatics"/>
            <person name="Doyle S."/>
        </authorList>
    </citation>
    <scope>NUCLEOTIDE SEQUENCE [LARGE SCALE GENOMIC DNA]</scope>
    <source>
        <strain evidence="1 2">NCTC11862</strain>
    </source>
</reference>
<dbReference type="AlphaFoldDB" id="A0A376CP60"/>
<proteinExistence type="predicted"/>
<protein>
    <submittedName>
        <fullName evidence="1">Phosphatidylinositol 3- and 4-kinase</fullName>
    </submittedName>
</protein>
<dbReference type="EMBL" id="UFXQ01000001">
    <property type="protein sequence ID" value="STC70113.1"/>
    <property type="molecule type" value="Genomic_DNA"/>
</dbReference>
<dbReference type="GO" id="GO:0016301">
    <property type="term" value="F:kinase activity"/>
    <property type="evidence" value="ECO:0007669"/>
    <property type="project" value="UniProtKB-KW"/>
</dbReference>
<dbReference type="RefSeq" id="WP_018580961.1">
    <property type="nucleotide sequence ID" value="NZ_UFXQ01000001.1"/>
</dbReference>
<dbReference type="OrthoDB" id="3423180at2"/>
<keyword evidence="2" id="KW-1185">Reference proteome</keyword>
<evidence type="ECO:0000313" key="2">
    <source>
        <dbReference type="Proteomes" id="UP000254467"/>
    </source>
</evidence>
<accession>A0A376CP60</accession>
<name>A0A376CP60_9CORY</name>
<dbReference type="InterPro" id="IPR022292">
    <property type="entry name" value="CHP03843"/>
</dbReference>